<dbReference type="GO" id="GO:0003977">
    <property type="term" value="F:UDP-N-acetylglucosamine diphosphorylase activity"/>
    <property type="evidence" value="ECO:0007669"/>
    <property type="project" value="UniProtKB-EC"/>
</dbReference>
<dbReference type="RefSeq" id="WP_016426401.1">
    <property type="nucleotide sequence ID" value="NZ_CABKRV010000002.1"/>
</dbReference>
<evidence type="ECO:0000256" key="2">
    <source>
        <dbReference type="ARBA" id="ARBA00022679"/>
    </source>
</evidence>
<reference evidence="6" key="2">
    <citation type="submission" date="2018-06" db="EMBL/GenBank/DDBJ databases">
        <authorList>
            <consortium name="Pathogen Informatics"/>
            <person name="Doyle S."/>
        </authorList>
    </citation>
    <scope>NUCLEOTIDE SEQUENCE [LARGE SCALE GENOMIC DNA]</scope>
    <source>
        <strain evidence="6">NCTC12218</strain>
    </source>
</reference>
<dbReference type="EMBL" id="LR962863">
    <property type="protein sequence ID" value="CAD7359123.1"/>
    <property type="molecule type" value="Genomic_DNA"/>
</dbReference>
<dbReference type="Pfam" id="PF01704">
    <property type="entry name" value="UDPGP"/>
    <property type="match status" value="1"/>
</dbReference>
<keyword evidence="2 6" id="KW-0808">Transferase</keyword>
<evidence type="ECO:0000313" key="4">
    <source>
        <dbReference type="EMBL" id="CAD7359123.1"/>
    </source>
</evidence>
<protein>
    <submittedName>
        <fullName evidence="6">UDP-N-acetylglucosamine pyrophosphorylase</fullName>
        <ecNumber evidence="6">2.7.7.-</ecNumber>
        <ecNumber evidence="6">2.7.7.23</ecNumber>
    </submittedName>
    <submittedName>
        <fullName evidence="5">Uridylyltransferase</fullName>
    </submittedName>
</protein>
<dbReference type="InterPro" id="IPR029044">
    <property type="entry name" value="Nucleotide-diphossugar_trans"/>
</dbReference>
<dbReference type="SUPFAM" id="SSF53448">
    <property type="entry name" value="Nucleotide-diphospho-sugar transferases"/>
    <property type="match status" value="1"/>
</dbReference>
<organism evidence="6">
    <name type="scientific">Staphylococcus schleiferi</name>
    <dbReference type="NCBI Taxonomy" id="1295"/>
    <lineage>
        <taxon>Bacteria</taxon>
        <taxon>Bacillati</taxon>
        <taxon>Bacillota</taxon>
        <taxon>Bacilli</taxon>
        <taxon>Bacillales</taxon>
        <taxon>Staphylococcaceae</taxon>
        <taxon>Staphylococcus</taxon>
    </lineage>
</organism>
<proteinExistence type="inferred from homology"/>
<dbReference type="AlphaFoldDB" id="A0A7Z7QNZ2"/>
<reference evidence="5 8" key="1">
    <citation type="submission" date="2018-01" db="EMBL/GenBank/DDBJ databases">
        <title>Complete genome sequence of Staphylococcus Scheliferi isolated from human.</title>
        <authorList>
            <person name="Abouelkhair M.A."/>
            <person name="Bemis D.A."/>
            <person name="Kania S.A."/>
        </authorList>
    </citation>
    <scope>NUCLEOTIDE SEQUENCE [LARGE SCALE GENOMIC DNA]</scope>
    <source>
        <strain evidence="5 8">ATCC 43808</strain>
    </source>
</reference>
<evidence type="ECO:0000256" key="1">
    <source>
        <dbReference type="ARBA" id="ARBA00010401"/>
    </source>
</evidence>
<comment type="similarity">
    <text evidence="1">Belongs to the UDPGP type 1 family.</text>
</comment>
<gene>
    <name evidence="5" type="ORF">C1O36_07580</name>
    <name evidence="6" type="ORF">NCTC12218_00712</name>
</gene>
<sequence length="397" mass="45500">MLDKNKLEKYGQGHLNEYEKLMSTNEKERLNQKIDTLDLEAIHSLYEQVYVNRQTIKDVSSVQEINYEVKAQLQEETIELYKSKGIDAIREGQFAVLLLAGGQGTRLGYQGPKGSFQIEGVSLFELQARQLLQLKNETGRFVDWYIMTSDVNDKETRAFFLEHDYFGYHPEHVYFFKQDNIVALTKNGQLVLDKDALIMETPNGNGGVFKSLKASGLLDQMAERGNEYIFMNNIDNVLVKVLDPLFAGFTVHHHKDVTSKSIEPKLGESVGRLVVKDGKDTVLEYSEFDRDEIADQFKNANIGIHAFRRSFIEAAVDKALPYHLAIKNLEQLDEDFGVVKKETLKFELFYFDIFQYATSFMTLQVPRAEEFSPLKNKEGRDSVETASADLKRMNIIE</sequence>
<dbReference type="InterPro" id="IPR039741">
    <property type="entry name" value="UDP-sugar_pyrophosphorylase"/>
</dbReference>
<name>A0A7Z7QNZ2_STASC</name>
<dbReference type="EC" id="2.7.7.-" evidence="6"/>
<evidence type="ECO:0000313" key="6">
    <source>
        <dbReference type="EMBL" id="SUM87653.1"/>
    </source>
</evidence>
<dbReference type="PANTHER" id="PTHR11952:SF2">
    <property type="entry name" value="LD24639P"/>
    <property type="match status" value="1"/>
</dbReference>
<keyword evidence="8" id="KW-1185">Reference proteome</keyword>
<evidence type="ECO:0000313" key="7">
    <source>
        <dbReference type="Proteomes" id="UP000264146"/>
    </source>
</evidence>
<evidence type="ECO:0000313" key="5">
    <source>
        <dbReference type="EMBL" id="NHA34376.1"/>
    </source>
</evidence>
<dbReference type="PANTHER" id="PTHR11952">
    <property type="entry name" value="UDP- GLUCOSE PYROPHOSPHORYLASE"/>
    <property type="match status" value="1"/>
</dbReference>
<accession>A0A7Z7QNZ2</accession>
<dbReference type="GeneID" id="93789438"/>
<keyword evidence="3 6" id="KW-0548">Nucleotidyltransferase</keyword>
<dbReference type="Proteomes" id="UP000572988">
    <property type="component" value="Unassembled WGS sequence"/>
</dbReference>
<dbReference type="EMBL" id="POVK01000023">
    <property type="protein sequence ID" value="NHA34376.1"/>
    <property type="molecule type" value="Genomic_DNA"/>
</dbReference>
<evidence type="ECO:0000256" key="3">
    <source>
        <dbReference type="ARBA" id="ARBA00022695"/>
    </source>
</evidence>
<dbReference type="Gene3D" id="3.90.550.10">
    <property type="entry name" value="Spore Coat Polysaccharide Biosynthesis Protein SpsA, Chain A"/>
    <property type="match status" value="1"/>
</dbReference>
<reference evidence="4 7" key="3">
    <citation type="submission" date="2020-11" db="EMBL/GenBank/DDBJ databases">
        <authorList>
            <consortium name="Pathogen Informatics"/>
        </authorList>
    </citation>
    <scope>NUCLEOTIDE SEQUENCE [LARGE SCALE GENOMIC DNA]</scope>
    <source>
        <strain evidence="4 7">NCTC12218</strain>
    </source>
</reference>
<evidence type="ECO:0000313" key="8">
    <source>
        <dbReference type="Proteomes" id="UP000572988"/>
    </source>
</evidence>
<dbReference type="InterPro" id="IPR002618">
    <property type="entry name" value="UDPGP_fam"/>
</dbReference>
<dbReference type="Proteomes" id="UP000264146">
    <property type="component" value="Chromosome"/>
</dbReference>
<dbReference type="EMBL" id="UHEF01000001">
    <property type="protein sequence ID" value="SUM87653.1"/>
    <property type="molecule type" value="Genomic_DNA"/>
</dbReference>
<dbReference type="EC" id="2.7.7.23" evidence="6"/>